<feature type="binding site" evidence="9">
    <location>
        <position position="85"/>
    </location>
    <ligand>
        <name>Mg(2+)</name>
        <dbReference type="ChEBI" id="CHEBI:18420"/>
        <label>1</label>
    </ligand>
</feature>
<protein>
    <recommendedName>
        <fullName evidence="5">GDP-mannose pyrophosphatase</fullName>
    </recommendedName>
    <alternativeName>
        <fullName evidence="7">GDP-mannose hydrolase</fullName>
    </alternativeName>
    <alternativeName>
        <fullName evidence="8">GDPMK</fullName>
    </alternativeName>
</protein>
<dbReference type="AlphaFoldDB" id="A0A1C9WBX6"/>
<evidence type="ECO:0000256" key="5">
    <source>
        <dbReference type="ARBA" id="ARBA00016377"/>
    </source>
</evidence>
<gene>
    <name evidence="12" type="primary">nudK</name>
    <name evidence="12" type="ORF">AUP74_03282</name>
</gene>
<evidence type="ECO:0000256" key="7">
    <source>
        <dbReference type="ARBA" id="ARBA00032162"/>
    </source>
</evidence>
<sequence length="194" mass="22124">MTDPVRNLKSQVLSSDWSRFEKYTFEFRNPEGTWEIQQREVYDRGDGAVVLLYNPDKQSVVLTRQFRLPTFLNGNQSGLMIEACAGALEGEDPQMSAIREAREETGYSISAVEKVFEVYMSPGSVTEKLYFYIARYQEDDQVSGGGGLDTEQEYIEVMELPFDQAFCMIGNGEIRDAKTIMLLQHLKISRLMEG</sequence>
<feature type="binding site" evidence="9">
    <location>
        <position position="104"/>
    </location>
    <ligand>
        <name>Mg(2+)</name>
        <dbReference type="ChEBI" id="CHEBI:18420"/>
        <label>2</label>
    </ligand>
</feature>
<keyword evidence="9" id="KW-0460">Magnesium</keyword>
<dbReference type="PROSITE" id="PS51462">
    <property type="entry name" value="NUDIX"/>
    <property type="match status" value="1"/>
</dbReference>
<evidence type="ECO:0000256" key="3">
    <source>
        <dbReference type="ARBA" id="ARBA00007275"/>
    </source>
</evidence>
<evidence type="ECO:0000256" key="10">
    <source>
        <dbReference type="PIRSR" id="PIRSR604385-3"/>
    </source>
</evidence>
<dbReference type="GO" id="GO:0046872">
    <property type="term" value="F:metal ion binding"/>
    <property type="evidence" value="ECO:0007669"/>
    <property type="project" value="UniProtKB-KW"/>
</dbReference>
<name>A0A1C9WBX6_9GAMM</name>
<evidence type="ECO:0000256" key="4">
    <source>
        <dbReference type="ARBA" id="ARBA00011738"/>
    </source>
</evidence>
<comment type="similarity">
    <text evidence="3">Belongs to the Nudix hydrolase family. NudK subfamily.</text>
</comment>
<keyword evidence="9" id="KW-0479">Metal-binding</keyword>
<dbReference type="GO" id="GO:0019693">
    <property type="term" value="P:ribose phosphate metabolic process"/>
    <property type="evidence" value="ECO:0007669"/>
    <property type="project" value="TreeGrafter"/>
</dbReference>
<keyword evidence="13" id="KW-1185">Reference proteome</keyword>
<dbReference type="InterPro" id="IPR015797">
    <property type="entry name" value="NUDIX_hydrolase-like_dom_sf"/>
</dbReference>
<accession>A0A1C9WBX6</accession>
<evidence type="ECO:0000313" key="13">
    <source>
        <dbReference type="Proteomes" id="UP000095672"/>
    </source>
</evidence>
<evidence type="ECO:0000256" key="9">
    <source>
        <dbReference type="PIRSR" id="PIRSR604385-2"/>
    </source>
</evidence>
<dbReference type="NCBIfam" id="TIGR00052">
    <property type="entry name" value="nudix-type nucleoside diphosphatase, YffH/AdpP family"/>
    <property type="match status" value="1"/>
</dbReference>
<evidence type="ECO:0000256" key="6">
    <source>
        <dbReference type="ARBA" id="ARBA00022801"/>
    </source>
</evidence>
<feature type="domain" description="Nudix hydrolase" evidence="11">
    <location>
        <begin position="43"/>
        <end position="182"/>
    </location>
</feature>
<reference evidence="13" key="1">
    <citation type="submission" date="2016-01" db="EMBL/GenBank/DDBJ databases">
        <title>Complete genome sequence of Microbulbifer sp. CCB-MM1, a halophile isolated from Matang Mangrove Forest, Perak.</title>
        <authorList>
            <person name="Moh T.H."/>
            <person name="Dinesh B."/>
            <person name="Lau N.-S."/>
            <person name="Go F."/>
            <person name="Alexander Chong S.-C."/>
        </authorList>
    </citation>
    <scope>NUCLEOTIDE SEQUENCE [LARGE SCALE GENOMIC DNA]</scope>
    <source>
        <strain evidence="13">CCB-MM1</strain>
    </source>
</reference>
<proteinExistence type="inferred from homology"/>
<dbReference type="SUPFAM" id="SSF55811">
    <property type="entry name" value="Nudix"/>
    <property type="match status" value="1"/>
</dbReference>
<dbReference type="InterPro" id="IPR004385">
    <property type="entry name" value="NDP_pyrophosphatase"/>
</dbReference>
<dbReference type="CDD" id="cd24157">
    <property type="entry name" value="NUDIX_GDPMK"/>
    <property type="match status" value="1"/>
</dbReference>
<dbReference type="GO" id="GO:0016818">
    <property type="term" value="F:hydrolase activity, acting on acid anhydrides, in phosphorus-containing anhydrides"/>
    <property type="evidence" value="ECO:0007669"/>
    <property type="project" value="InterPro"/>
</dbReference>
<organism evidence="12 13">
    <name type="scientific">Microbulbifer aggregans</name>
    <dbReference type="NCBI Taxonomy" id="1769779"/>
    <lineage>
        <taxon>Bacteria</taxon>
        <taxon>Pseudomonadati</taxon>
        <taxon>Pseudomonadota</taxon>
        <taxon>Gammaproteobacteria</taxon>
        <taxon>Cellvibrionales</taxon>
        <taxon>Microbulbiferaceae</taxon>
        <taxon>Microbulbifer</taxon>
    </lineage>
</organism>
<feature type="short sequence motif" description="Nudix box" evidence="10">
    <location>
        <begin position="86"/>
        <end position="107"/>
    </location>
</feature>
<keyword evidence="6 12" id="KW-0378">Hydrolase</keyword>
<evidence type="ECO:0000256" key="8">
    <source>
        <dbReference type="ARBA" id="ARBA00032272"/>
    </source>
</evidence>
<dbReference type="InterPro" id="IPR000086">
    <property type="entry name" value="NUDIX_hydrolase_dom"/>
</dbReference>
<dbReference type="GO" id="GO:0005829">
    <property type="term" value="C:cytosol"/>
    <property type="evidence" value="ECO:0007669"/>
    <property type="project" value="TreeGrafter"/>
</dbReference>
<comment type="catalytic activity">
    <reaction evidence="1">
        <text>GDP-alpha-D-mannose + H2O = alpha-D-mannose 1-phosphate + GMP + 2 H(+)</text>
        <dbReference type="Rhea" id="RHEA:27978"/>
        <dbReference type="ChEBI" id="CHEBI:15377"/>
        <dbReference type="ChEBI" id="CHEBI:15378"/>
        <dbReference type="ChEBI" id="CHEBI:57527"/>
        <dbReference type="ChEBI" id="CHEBI:58115"/>
        <dbReference type="ChEBI" id="CHEBI:58409"/>
    </reaction>
</comment>
<dbReference type="EMBL" id="CP014143">
    <property type="protein sequence ID" value="AOS98648.1"/>
    <property type="molecule type" value="Genomic_DNA"/>
</dbReference>
<dbReference type="PANTHER" id="PTHR11839:SF18">
    <property type="entry name" value="NUDIX HYDROLASE DOMAIN-CONTAINING PROTEIN"/>
    <property type="match status" value="1"/>
</dbReference>
<dbReference type="OrthoDB" id="5292471at2"/>
<dbReference type="STRING" id="1769779.AUP74_03282"/>
<dbReference type="RefSeq" id="WP_069948974.1">
    <property type="nucleotide sequence ID" value="NZ_CP014143.1"/>
</dbReference>
<feature type="binding site" evidence="9">
    <location>
        <position position="153"/>
    </location>
    <ligand>
        <name>Mg(2+)</name>
        <dbReference type="ChEBI" id="CHEBI:18420"/>
        <label>1</label>
    </ligand>
</feature>
<dbReference type="Gene3D" id="3.90.79.10">
    <property type="entry name" value="Nucleoside Triphosphate Pyrophosphohydrolase"/>
    <property type="match status" value="1"/>
</dbReference>
<dbReference type="Pfam" id="PF00293">
    <property type="entry name" value="NUDIX"/>
    <property type="match status" value="1"/>
</dbReference>
<comment type="subunit">
    <text evidence="4">Homodimer.</text>
</comment>
<dbReference type="Proteomes" id="UP000095672">
    <property type="component" value="Chromosome"/>
</dbReference>
<evidence type="ECO:0000259" key="11">
    <source>
        <dbReference type="PROSITE" id="PS51462"/>
    </source>
</evidence>
<dbReference type="GO" id="GO:0006753">
    <property type="term" value="P:nucleoside phosphate metabolic process"/>
    <property type="evidence" value="ECO:0007669"/>
    <property type="project" value="TreeGrafter"/>
</dbReference>
<evidence type="ECO:0000313" key="12">
    <source>
        <dbReference type="EMBL" id="AOS98648.1"/>
    </source>
</evidence>
<dbReference type="PATRIC" id="fig|1769779.3.peg.3265"/>
<dbReference type="PANTHER" id="PTHR11839">
    <property type="entry name" value="UDP/ADP-SUGAR PYROPHOSPHATASE"/>
    <property type="match status" value="1"/>
</dbReference>
<evidence type="ECO:0000256" key="2">
    <source>
        <dbReference type="ARBA" id="ARBA00001946"/>
    </source>
</evidence>
<dbReference type="KEGG" id="micc:AUP74_03282"/>
<evidence type="ECO:0000256" key="1">
    <source>
        <dbReference type="ARBA" id="ARBA00000847"/>
    </source>
</evidence>
<comment type="cofactor">
    <cofactor evidence="2 9">
        <name>Mg(2+)</name>
        <dbReference type="ChEBI" id="CHEBI:18420"/>
    </cofactor>
</comment>
<feature type="binding site" evidence="9">
    <location>
        <position position="100"/>
    </location>
    <ligand>
        <name>Mg(2+)</name>
        <dbReference type="ChEBI" id="CHEBI:18420"/>
        <label>2</label>
    </ligand>
</feature>